<dbReference type="EnsemblMetazoa" id="GPPI027168-RA">
    <property type="protein sequence ID" value="GPPI027168-PA"/>
    <property type="gene ID" value="GPPI027168"/>
</dbReference>
<evidence type="ECO:0008006" key="3">
    <source>
        <dbReference type="Google" id="ProtNLM"/>
    </source>
</evidence>
<reference evidence="2" key="1">
    <citation type="submission" date="2015-01" db="EMBL/GenBank/DDBJ databases">
        <authorList>
            <person name="Aksoy S."/>
            <person name="Warren W."/>
            <person name="Wilson R.K."/>
        </authorList>
    </citation>
    <scope>NUCLEOTIDE SEQUENCE [LARGE SCALE GENOMIC DNA]</scope>
    <source>
        <strain evidence="2">IAEA</strain>
    </source>
</reference>
<name>A0A1B0BE74_9MUSC</name>
<dbReference type="Proteomes" id="UP000092460">
    <property type="component" value="Unassembled WGS sequence"/>
</dbReference>
<keyword evidence="2" id="KW-1185">Reference proteome</keyword>
<accession>A0A1B0BE74</accession>
<reference evidence="1" key="2">
    <citation type="submission" date="2020-05" db="UniProtKB">
        <authorList>
            <consortium name="EnsemblMetazoa"/>
        </authorList>
    </citation>
    <scope>IDENTIFICATION</scope>
    <source>
        <strain evidence="1">IAEA</strain>
    </source>
</reference>
<dbReference type="VEuPathDB" id="VectorBase:GPPI027168"/>
<protein>
    <recommendedName>
        <fullName evidence="3">MADF domain-containing protein</fullName>
    </recommendedName>
</protein>
<organism evidence="1 2">
    <name type="scientific">Glossina palpalis gambiensis</name>
    <dbReference type="NCBI Taxonomy" id="67801"/>
    <lineage>
        <taxon>Eukaryota</taxon>
        <taxon>Metazoa</taxon>
        <taxon>Ecdysozoa</taxon>
        <taxon>Arthropoda</taxon>
        <taxon>Hexapoda</taxon>
        <taxon>Insecta</taxon>
        <taxon>Pterygota</taxon>
        <taxon>Neoptera</taxon>
        <taxon>Endopterygota</taxon>
        <taxon>Diptera</taxon>
        <taxon>Brachycera</taxon>
        <taxon>Muscomorpha</taxon>
        <taxon>Hippoboscoidea</taxon>
        <taxon>Glossinidae</taxon>
        <taxon>Glossina</taxon>
    </lineage>
</organism>
<dbReference type="AlphaFoldDB" id="A0A1B0BE74"/>
<evidence type="ECO:0000313" key="2">
    <source>
        <dbReference type="Proteomes" id="UP000092460"/>
    </source>
</evidence>
<dbReference type="EMBL" id="JXJN01012806">
    <property type="status" value="NOT_ANNOTATED_CDS"/>
    <property type="molecule type" value="Genomic_DNA"/>
</dbReference>
<evidence type="ECO:0000313" key="1">
    <source>
        <dbReference type="EnsemblMetazoa" id="GPPI027168-PA"/>
    </source>
</evidence>
<proteinExistence type="predicted"/>
<sequence length="358" mass="39421">MPGIDQEFHDVLSRILRDYPKLWRPRGGPQFGQYQELAEKVSQELQRKVSAKKVKGNLKDIRRRLERLDQGSSTCMKTSAYLWYAEELKYMRAAEMLTTATSVESIPSTSTAAASAEKKHQLLRASESSARQLSYAEEPKYVPAAEVLTTTTSVESIPSTSMVAASAEKKHQLFRASKSSARQLLRASKSSARQLLRASESSARQLLCTSESSARQLLYSEELKYVRAAEMLTTATSVESIPSTSAAAASAQNAHYLLRASEYAARQLLRASESAARQLLRASESSARQLLRASETSARQLLRASESSALQLLRASESSALQSPPHSPQTAELPLPRNICCIPMIKTQDESPPNHSSE</sequence>